<reference evidence="1" key="1">
    <citation type="submission" date="2021-01" db="EMBL/GenBank/DDBJ databases">
        <title>Microvirga sp.</title>
        <authorList>
            <person name="Kim M.K."/>
        </authorList>
    </citation>
    <scope>NUCLEOTIDE SEQUENCE</scope>
    <source>
        <strain evidence="1">5420S-16</strain>
    </source>
</reference>
<dbReference type="Proteomes" id="UP000605848">
    <property type="component" value="Unassembled WGS sequence"/>
</dbReference>
<dbReference type="AlphaFoldDB" id="A0A936ZKE7"/>
<protein>
    <submittedName>
        <fullName evidence="1">Uncharacterized protein</fullName>
    </submittedName>
</protein>
<accession>A0A936ZKE7</accession>
<keyword evidence="2" id="KW-1185">Reference proteome</keyword>
<dbReference type="RefSeq" id="WP_202065072.1">
    <property type="nucleotide sequence ID" value="NZ_JAEQMY010000098.1"/>
</dbReference>
<comment type="caution">
    <text evidence="1">The sequence shown here is derived from an EMBL/GenBank/DDBJ whole genome shotgun (WGS) entry which is preliminary data.</text>
</comment>
<gene>
    <name evidence="1" type="ORF">JKG68_27395</name>
</gene>
<evidence type="ECO:0000313" key="1">
    <source>
        <dbReference type="EMBL" id="MBL0407645.1"/>
    </source>
</evidence>
<dbReference type="EMBL" id="JAEQMY010000098">
    <property type="protein sequence ID" value="MBL0407645.1"/>
    <property type="molecule type" value="Genomic_DNA"/>
</dbReference>
<name>A0A936ZKE7_9HYPH</name>
<sequence length="100" mass="11261">MFTLEIGGRPVAMTDASEERAYELFEGQMFKAHLGQLVSQGQRLWDGIVPLVVRPSSEDEIVRFKRVQAAADEEQDDDEELEAFSVVYLVEAEEDEPDVG</sequence>
<evidence type="ECO:0000313" key="2">
    <source>
        <dbReference type="Proteomes" id="UP000605848"/>
    </source>
</evidence>
<proteinExistence type="predicted"/>
<organism evidence="1 2">
    <name type="scientific">Microvirga aerilata</name>
    <dbReference type="NCBI Taxonomy" id="670292"/>
    <lineage>
        <taxon>Bacteria</taxon>
        <taxon>Pseudomonadati</taxon>
        <taxon>Pseudomonadota</taxon>
        <taxon>Alphaproteobacteria</taxon>
        <taxon>Hyphomicrobiales</taxon>
        <taxon>Methylobacteriaceae</taxon>
        <taxon>Microvirga</taxon>
    </lineage>
</organism>